<dbReference type="InterPro" id="IPR007627">
    <property type="entry name" value="RNA_pol_sigma70_r2"/>
</dbReference>
<keyword evidence="10" id="KW-1185">Reference proteome</keyword>
<feature type="domain" description="RNA polymerase sigma-70 region 4" evidence="8">
    <location>
        <begin position="157"/>
        <end position="206"/>
    </location>
</feature>
<evidence type="ECO:0000256" key="2">
    <source>
        <dbReference type="ARBA" id="ARBA00023015"/>
    </source>
</evidence>
<accession>A0AA50CTA6</accession>
<dbReference type="InterPro" id="IPR000838">
    <property type="entry name" value="RNA_pol_sigma70_ECF_CS"/>
</dbReference>
<organism evidence="9 10">
    <name type="scientific">Shinella sumterensis</name>
    <dbReference type="NCBI Taxonomy" id="1967501"/>
    <lineage>
        <taxon>Bacteria</taxon>
        <taxon>Pseudomonadati</taxon>
        <taxon>Pseudomonadota</taxon>
        <taxon>Alphaproteobacteria</taxon>
        <taxon>Hyphomicrobiales</taxon>
        <taxon>Rhizobiaceae</taxon>
        <taxon>Shinella</taxon>
    </lineage>
</organism>
<evidence type="ECO:0000313" key="10">
    <source>
        <dbReference type="Proteomes" id="UP001234585"/>
    </source>
</evidence>
<dbReference type="AlphaFoldDB" id="A0AA50CTA6"/>
<dbReference type="InterPro" id="IPR013324">
    <property type="entry name" value="RNA_pol_sigma_r3/r4-like"/>
</dbReference>
<evidence type="ECO:0000259" key="8">
    <source>
        <dbReference type="Pfam" id="PF04545"/>
    </source>
</evidence>
<dbReference type="Gene3D" id="1.10.10.10">
    <property type="entry name" value="Winged helix-like DNA-binding domain superfamily/Winged helix DNA-binding domain"/>
    <property type="match status" value="1"/>
</dbReference>
<keyword evidence="5 6" id="KW-0804">Transcription</keyword>
<protein>
    <recommendedName>
        <fullName evidence="6">RNA polymerase sigma factor</fullName>
    </recommendedName>
</protein>
<proteinExistence type="inferred from homology"/>
<keyword evidence="4 6" id="KW-0238">DNA-binding</keyword>
<feature type="domain" description="RNA polymerase sigma-70 region 2" evidence="7">
    <location>
        <begin position="58"/>
        <end position="125"/>
    </location>
</feature>
<dbReference type="InterPro" id="IPR039425">
    <property type="entry name" value="RNA_pol_sigma-70-like"/>
</dbReference>
<dbReference type="SUPFAM" id="SSF88659">
    <property type="entry name" value="Sigma3 and sigma4 domains of RNA polymerase sigma factors"/>
    <property type="match status" value="1"/>
</dbReference>
<dbReference type="SUPFAM" id="SSF88946">
    <property type="entry name" value="Sigma2 domain of RNA polymerase sigma factors"/>
    <property type="match status" value="1"/>
</dbReference>
<dbReference type="Proteomes" id="UP001234585">
    <property type="component" value="Plasmid unnamed1"/>
</dbReference>
<reference evidence="9 10" key="1">
    <citation type="submission" date="2023-08" db="EMBL/GenBank/DDBJ databases">
        <title>Pathogen: clinical or host-associated sample.</title>
        <authorList>
            <person name="Hergert J."/>
            <person name="Casey R."/>
            <person name="Wagner J."/>
            <person name="Young E.L."/>
            <person name="Oakeson K.F."/>
        </authorList>
    </citation>
    <scope>NUCLEOTIDE SEQUENCE [LARGE SCALE GENOMIC DNA]</scope>
    <source>
        <strain evidence="9 10">1760953</strain>
        <plasmid evidence="9 10">unnamed1</plasmid>
    </source>
</reference>
<keyword evidence="3 6" id="KW-0731">Sigma factor</keyword>
<name>A0AA50CTA6_9HYPH</name>
<evidence type="ECO:0000256" key="4">
    <source>
        <dbReference type="ARBA" id="ARBA00023125"/>
    </source>
</evidence>
<evidence type="ECO:0000256" key="5">
    <source>
        <dbReference type="ARBA" id="ARBA00023163"/>
    </source>
</evidence>
<dbReference type="RefSeq" id="WP_160870410.1">
    <property type="nucleotide sequence ID" value="NZ_CP132303.1"/>
</dbReference>
<dbReference type="PROSITE" id="PS01063">
    <property type="entry name" value="SIGMA70_ECF"/>
    <property type="match status" value="1"/>
</dbReference>
<dbReference type="PANTHER" id="PTHR43133:SF62">
    <property type="entry name" value="RNA POLYMERASE SIGMA FACTOR SIGZ"/>
    <property type="match status" value="1"/>
</dbReference>
<dbReference type="InterPro" id="IPR014284">
    <property type="entry name" value="RNA_pol_sigma-70_dom"/>
</dbReference>
<dbReference type="InterPro" id="IPR013325">
    <property type="entry name" value="RNA_pol_sigma_r2"/>
</dbReference>
<sequence length="212" mass="24082">MNEVSSPVEIDHKPIVPTGRRLAVVSSRDTQQTPSPDALVEMMMQVAQGRDRQAFALLFRYFGPRLKTFFLRWTISSSVAEDLVQETMLTVWRKATYFNAERAGVATWIFTVARNIRIDHLRRQRDPSALPPDPEDGPETVEDELLGAERDAQVRRALTALSPEQQTIIRLSYFSEKSQTEIADELGIPLGTVKSRTRLAMNRLRALLEDKS</sequence>
<evidence type="ECO:0000256" key="1">
    <source>
        <dbReference type="ARBA" id="ARBA00010641"/>
    </source>
</evidence>
<evidence type="ECO:0000259" key="7">
    <source>
        <dbReference type="Pfam" id="PF04542"/>
    </source>
</evidence>
<dbReference type="EMBL" id="CP132303">
    <property type="protein sequence ID" value="WLS00243.1"/>
    <property type="molecule type" value="Genomic_DNA"/>
</dbReference>
<keyword evidence="9" id="KW-0614">Plasmid</keyword>
<dbReference type="GO" id="GO:0003677">
    <property type="term" value="F:DNA binding"/>
    <property type="evidence" value="ECO:0007669"/>
    <property type="project" value="UniProtKB-KW"/>
</dbReference>
<keyword evidence="2 6" id="KW-0805">Transcription regulation</keyword>
<geneLocation type="plasmid" evidence="9 10">
    <name>unnamed1</name>
</geneLocation>
<dbReference type="CDD" id="cd06171">
    <property type="entry name" value="Sigma70_r4"/>
    <property type="match status" value="1"/>
</dbReference>
<dbReference type="Pfam" id="PF04542">
    <property type="entry name" value="Sigma70_r2"/>
    <property type="match status" value="1"/>
</dbReference>
<dbReference type="Gene3D" id="1.10.1740.10">
    <property type="match status" value="1"/>
</dbReference>
<gene>
    <name evidence="9" type="ORF">Q9313_19435</name>
</gene>
<dbReference type="Pfam" id="PF04545">
    <property type="entry name" value="Sigma70_r4"/>
    <property type="match status" value="1"/>
</dbReference>
<dbReference type="GO" id="GO:0016987">
    <property type="term" value="F:sigma factor activity"/>
    <property type="evidence" value="ECO:0007669"/>
    <property type="project" value="UniProtKB-KW"/>
</dbReference>
<dbReference type="InterPro" id="IPR007630">
    <property type="entry name" value="RNA_pol_sigma70_r4"/>
</dbReference>
<evidence type="ECO:0000313" key="9">
    <source>
        <dbReference type="EMBL" id="WLS00243.1"/>
    </source>
</evidence>
<dbReference type="GO" id="GO:0006352">
    <property type="term" value="P:DNA-templated transcription initiation"/>
    <property type="evidence" value="ECO:0007669"/>
    <property type="project" value="InterPro"/>
</dbReference>
<comment type="similarity">
    <text evidence="1 6">Belongs to the sigma-70 factor family. ECF subfamily.</text>
</comment>
<dbReference type="PANTHER" id="PTHR43133">
    <property type="entry name" value="RNA POLYMERASE ECF-TYPE SIGMA FACTO"/>
    <property type="match status" value="1"/>
</dbReference>
<dbReference type="NCBIfam" id="TIGR02937">
    <property type="entry name" value="sigma70-ECF"/>
    <property type="match status" value="1"/>
</dbReference>
<evidence type="ECO:0000256" key="6">
    <source>
        <dbReference type="RuleBase" id="RU000716"/>
    </source>
</evidence>
<dbReference type="InterPro" id="IPR036388">
    <property type="entry name" value="WH-like_DNA-bd_sf"/>
</dbReference>
<evidence type="ECO:0000256" key="3">
    <source>
        <dbReference type="ARBA" id="ARBA00023082"/>
    </source>
</evidence>